<gene>
    <name evidence="1" type="ORF">AVEN_182035_1</name>
</gene>
<dbReference type="EMBL" id="BGPR01005727">
    <property type="protein sequence ID" value="GBN12861.1"/>
    <property type="molecule type" value="Genomic_DNA"/>
</dbReference>
<sequence>MSLLDGKELLISKKEPLPALTCGPSQRFSASLEPHEFFFSEKLNFYGTCKASVQALFLPFAAPIGHVFPCHERSFSWKPSDFVELAF</sequence>
<comment type="caution">
    <text evidence="1">The sequence shown here is derived from an EMBL/GenBank/DDBJ whole genome shotgun (WGS) entry which is preliminary data.</text>
</comment>
<proteinExistence type="predicted"/>
<accession>A0A4Y2LDJ9</accession>
<name>A0A4Y2LDJ9_ARAVE</name>
<dbReference type="AlphaFoldDB" id="A0A4Y2LDJ9"/>
<protein>
    <submittedName>
        <fullName evidence="1">Uncharacterized protein</fullName>
    </submittedName>
</protein>
<reference evidence="1 2" key="1">
    <citation type="journal article" date="2019" name="Sci. Rep.">
        <title>Orb-weaving spider Araneus ventricosus genome elucidates the spidroin gene catalogue.</title>
        <authorList>
            <person name="Kono N."/>
            <person name="Nakamura H."/>
            <person name="Ohtoshi R."/>
            <person name="Moran D.A.P."/>
            <person name="Shinohara A."/>
            <person name="Yoshida Y."/>
            <person name="Fujiwara M."/>
            <person name="Mori M."/>
            <person name="Tomita M."/>
            <person name="Arakawa K."/>
        </authorList>
    </citation>
    <scope>NUCLEOTIDE SEQUENCE [LARGE SCALE GENOMIC DNA]</scope>
</reference>
<keyword evidence="2" id="KW-1185">Reference proteome</keyword>
<evidence type="ECO:0000313" key="1">
    <source>
        <dbReference type="EMBL" id="GBN12861.1"/>
    </source>
</evidence>
<dbReference type="Proteomes" id="UP000499080">
    <property type="component" value="Unassembled WGS sequence"/>
</dbReference>
<evidence type="ECO:0000313" key="2">
    <source>
        <dbReference type="Proteomes" id="UP000499080"/>
    </source>
</evidence>
<organism evidence="1 2">
    <name type="scientific">Araneus ventricosus</name>
    <name type="common">Orbweaver spider</name>
    <name type="synonym">Epeira ventricosa</name>
    <dbReference type="NCBI Taxonomy" id="182803"/>
    <lineage>
        <taxon>Eukaryota</taxon>
        <taxon>Metazoa</taxon>
        <taxon>Ecdysozoa</taxon>
        <taxon>Arthropoda</taxon>
        <taxon>Chelicerata</taxon>
        <taxon>Arachnida</taxon>
        <taxon>Araneae</taxon>
        <taxon>Araneomorphae</taxon>
        <taxon>Entelegynae</taxon>
        <taxon>Araneoidea</taxon>
        <taxon>Araneidae</taxon>
        <taxon>Araneus</taxon>
    </lineage>
</organism>